<dbReference type="PaxDb" id="3708-A0A078GAN9"/>
<dbReference type="Gramene" id="CDY22446">
    <property type="protein sequence ID" value="CDY22446"/>
    <property type="gene ID" value="GSBRNA2T00018980001"/>
</dbReference>
<name>A0A078GAN9_BRANA</name>
<sequence>MVTSMKEEDWKSAVYIDDIAVVLP</sequence>
<dbReference type="EMBL" id="LK032131">
    <property type="protein sequence ID" value="CDY22446.1"/>
    <property type="molecule type" value="Genomic_DNA"/>
</dbReference>
<keyword evidence="2" id="KW-1185">Reference proteome</keyword>
<dbReference type="AlphaFoldDB" id="A0A078GAN9"/>
<accession>A0A078GAN9</accession>
<reference evidence="1 2" key="1">
    <citation type="journal article" date="2014" name="Science">
        <title>Plant genetics. Early allopolyploid evolution in the post-Neolithic Brassica napus oilseed genome.</title>
        <authorList>
            <person name="Chalhoub B."/>
            <person name="Denoeud F."/>
            <person name="Liu S."/>
            <person name="Parkin I.A."/>
            <person name="Tang H."/>
            <person name="Wang X."/>
            <person name="Chiquet J."/>
            <person name="Belcram H."/>
            <person name="Tong C."/>
            <person name="Samans B."/>
            <person name="Correa M."/>
            <person name="Da Silva C."/>
            <person name="Just J."/>
            <person name="Falentin C."/>
            <person name="Koh C.S."/>
            <person name="Le Clainche I."/>
            <person name="Bernard M."/>
            <person name="Bento P."/>
            <person name="Noel B."/>
            <person name="Labadie K."/>
            <person name="Alberti A."/>
            <person name="Charles M."/>
            <person name="Arnaud D."/>
            <person name="Guo H."/>
            <person name="Daviaud C."/>
            <person name="Alamery S."/>
            <person name="Jabbari K."/>
            <person name="Zhao M."/>
            <person name="Edger P.P."/>
            <person name="Chelaifa H."/>
            <person name="Tack D."/>
            <person name="Lassalle G."/>
            <person name="Mestiri I."/>
            <person name="Schnel N."/>
            <person name="Le Paslier M.C."/>
            <person name="Fan G."/>
            <person name="Renault V."/>
            <person name="Bayer P.E."/>
            <person name="Golicz A.A."/>
            <person name="Manoli S."/>
            <person name="Lee T.H."/>
            <person name="Thi V.H."/>
            <person name="Chalabi S."/>
            <person name="Hu Q."/>
            <person name="Fan C."/>
            <person name="Tollenaere R."/>
            <person name="Lu Y."/>
            <person name="Battail C."/>
            <person name="Shen J."/>
            <person name="Sidebottom C.H."/>
            <person name="Wang X."/>
            <person name="Canaguier A."/>
            <person name="Chauveau A."/>
            <person name="Berard A."/>
            <person name="Deniot G."/>
            <person name="Guan M."/>
            <person name="Liu Z."/>
            <person name="Sun F."/>
            <person name="Lim Y.P."/>
            <person name="Lyons E."/>
            <person name="Town C.D."/>
            <person name="Bancroft I."/>
            <person name="Wang X."/>
            <person name="Meng J."/>
            <person name="Ma J."/>
            <person name="Pires J.C."/>
            <person name="King G.J."/>
            <person name="Brunel D."/>
            <person name="Delourme R."/>
            <person name="Renard M."/>
            <person name="Aury J.M."/>
            <person name="Adams K.L."/>
            <person name="Batley J."/>
            <person name="Snowdon R.J."/>
            <person name="Tost J."/>
            <person name="Edwards D."/>
            <person name="Zhou Y."/>
            <person name="Hua W."/>
            <person name="Sharpe A.G."/>
            <person name="Paterson A.H."/>
            <person name="Guan C."/>
            <person name="Wincker P."/>
        </authorList>
    </citation>
    <scope>NUCLEOTIDE SEQUENCE [LARGE SCALE GENOMIC DNA]</scope>
    <source>
        <strain evidence="2">cv. Darmor-bzh</strain>
    </source>
</reference>
<proteinExistence type="predicted"/>
<evidence type="ECO:0000313" key="2">
    <source>
        <dbReference type="Proteomes" id="UP000028999"/>
    </source>
</evidence>
<evidence type="ECO:0000313" key="1">
    <source>
        <dbReference type="EMBL" id="CDY22446.1"/>
    </source>
</evidence>
<dbReference type="Proteomes" id="UP000028999">
    <property type="component" value="Unassembled WGS sequence"/>
</dbReference>
<protein>
    <submittedName>
        <fullName evidence="1">BnaC03g61590D protein</fullName>
    </submittedName>
</protein>
<organism evidence="1 2">
    <name type="scientific">Brassica napus</name>
    <name type="common">Rape</name>
    <dbReference type="NCBI Taxonomy" id="3708"/>
    <lineage>
        <taxon>Eukaryota</taxon>
        <taxon>Viridiplantae</taxon>
        <taxon>Streptophyta</taxon>
        <taxon>Embryophyta</taxon>
        <taxon>Tracheophyta</taxon>
        <taxon>Spermatophyta</taxon>
        <taxon>Magnoliopsida</taxon>
        <taxon>eudicotyledons</taxon>
        <taxon>Gunneridae</taxon>
        <taxon>Pentapetalae</taxon>
        <taxon>rosids</taxon>
        <taxon>malvids</taxon>
        <taxon>Brassicales</taxon>
        <taxon>Brassicaceae</taxon>
        <taxon>Brassiceae</taxon>
        <taxon>Brassica</taxon>
    </lineage>
</organism>
<gene>
    <name evidence="1" type="primary">BnaC03g61590D</name>
    <name evidence="1" type="ORF">GSBRNA2T00018980001</name>
</gene>